<dbReference type="AlphaFoldDB" id="A0A3N5EG20"/>
<protein>
    <submittedName>
        <fullName evidence="1">Uncharacterized protein</fullName>
    </submittedName>
</protein>
<accession>A0A3N5EG20</accession>
<reference evidence="1 2" key="1">
    <citation type="submission" date="2018-11" db="EMBL/GenBank/DDBJ databases">
        <title>Draft genome sequence of Buttiauxella warmboldiae CCUG 35512.</title>
        <authorList>
            <person name="Salva-Serra F."/>
            <person name="Marathe N."/>
            <person name="Moore E."/>
            <person name="Svensson L."/>
            <person name="Engstrom-Jakobsson H."/>
        </authorList>
    </citation>
    <scope>NUCLEOTIDE SEQUENCE [LARGE SCALE GENOMIC DNA]</scope>
    <source>
        <strain evidence="1 2">CCUG 35512</strain>
    </source>
</reference>
<dbReference type="Proteomes" id="UP000268615">
    <property type="component" value="Unassembled WGS sequence"/>
</dbReference>
<keyword evidence="2" id="KW-1185">Reference proteome</keyword>
<evidence type="ECO:0000313" key="1">
    <source>
        <dbReference type="EMBL" id="RPH30232.1"/>
    </source>
</evidence>
<dbReference type="EMBL" id="RPOH01000010">
    <property type="protein sequence ID" value="RPH30232.1"/>
    <property type="molecule type" value="Genomic_DNA"/>
</dbReference>
<evidence type="ECO:0000313" key="2">
    <source>
        <dbReference type="Proteomes" id="UP000268615"/>
    </source>
</evidence>
<name>A0A3N5EG20_9ENTR</name>
<dbReference type="OrthoDB" id="9803231at2"/>
<comment type="caution">
    <text evidence="1">The sequence shown here is derived from an EMBL/GenBank/DDBJ whole genome shotgun (WGS) entry which is preliminary data.</text>
</comment>
<gene>
    <name evidence="1" type="ORF">EHN07_03780</name>
</gene>
<proteinExistence type="predicted"/>
<sequence length="67" mass="7259">MPVSVVGVNISKTGNYTILITVSGSGYVDSQELRMINSPNLSFTASDPYKHASFQLSQLICISHDLI</sequence>
<organism evidence="1 2">
    <name type="scientific">Buttiauxella warmboldiae</name>
    <dbReference type="NCBI Taxonomy" id="82993"/>
    <lineage>
        <taxon>Bacteria</taxon>
        <taxon>Pseudomonadati</taxon>
        <taxon>Pseudomonadota</taxon>
        <taxon>Gammaproteobacteria</taxon>
        <taxon>Enterobacterales</taxon>
        <taxon>Enterobacteriaceae</taxon>
        <taxon>Buttiauxella</taxon>
    </lineage>
</organism>